<organism evidence="2 3">
    <name type="scientific">Panagrellus redivivus</name>
    <name type="common">Microworm</name>
    <dbReference type="NCBI Taxonomy" id="6233"/>
    <lineage>
        <taxon>Eukaryota</taxon>
        <taxon>Metazoa</taxon>
        <taxon>Ecdysozoa</taxon>
        <taxon>Nematoda</taxon>
        <taxon>Chromadorea</taxon>
        <taxon>Rhabditida</taxon>
        <taxon>Tylenchina</taxon>
        <taxon>Panagrolaimomorpha</taxon>
        <taxon>Panagrolaimoidea</taxon>
        <taxon>Panagrolaimidae</taxon>
        <taxon>Panagrellus</taxon>
    </lineage>
</organism>
<keyword evidence="2" id="KW-1185">Reference proteome</keyword>
<reference evidence="2" key="1">
    <citation type="journal article" date="2013" name="Genetics">
        <title>The draft genome and transcriptome of Panagrellus redivivus are shaped by the harsh demands of a free-living lifestyle.</title>
        <authorList>
            <person name="Srinivasan J."/>
            <person name="Dillman A.R."/>
            <person name="Macchietto M.G."/>
            <person name="Heikkinen L."/>
            <person name="Lakso M."/>
            <person name="Fracchia K.M."/>
            <person name="Antoshechkin I."/>
            <person name="Mortazavi A."/>
            <person name="Wong G."/>
            <person name="Sternberg P.W."/>
        </authorList>
    </citation>
    <scope>NUCLEOTIDE SEQUENCE [LARGE SCALE GENOMIC DNA]</scope>
    <source>
        <strain evidence="2">MT8872</strain>
    </source>
</reference>
<feature type="transmembrane region" description="Helical" evidence="1">
    <location>
        <begin position="6"/>
        <end position="27"/>
    </location>
</feature>
<keyword evidence="1" id="KW-0472">Membrane</keyword>
<protein>
    <submittedName>
        <fullName evidence="3">Chitin synthase export chaperone</fullName>
    </submittedName>
</protein>
<evidence type="ECO:0000313" key="3">
    <source>
        <dbReference type="WBParaSite" id="Pan_g19503.t1"/>
    </source>
</evidence>
<keyword evidence="1" id="KW-0812">Transmembrane</keyword>
<accession>A0A7E4VCX4</accession>
<keyword evidence="1" id="KW-1133">Transmembrane helix</keyword>
<feature type="transmembrane region" description="Helical" evidence="1">
    <location>
        <begin position="75"/>
        <end position="92"/>
    </location>
</feature>
<proteinExistence type="predicted"/>
<evidence type="ECO:0000313" key="2">
    <source>
        <dbReference type="Proteomes" id="UP000492821"/>
    </source>
</evidence>
<feature type="transmembrane region" description="Helical" evidence="1">
    <location>
        <begin position="39"/>
        <end position="55"/>
    </location>
</feature>
<dbReference type="AlphaFoldDB" id="A0A7E4VCX4"/>
<sequence>MDVPLFYVVCFFLITTVLVMQQLTDIWYIQKLSKTTRTIVLISMLFVIIWVTSFCRPPGGMTPVDPTYEESLKSYVNYYLVLSIFLMFMSMATRNLIEFMTLPISIQLFILQVVAFIVAGTLYANEHVKNRIDALFDNAGDCLPLC</sequence>
<reference evidence="3" key="2">
    <citation type="submission" date="2020-10" db="UniProtKB">
        <authorList>
            <consortium name="WormBaseParasite"/>
        </authorList>
    </citation>
    <scope>IDENTIFICATION</scope>
</reference>
<feature type="transmembrane region" description="Helical" evidence="1">
    <location>
        <begin position="104"/>
        <end position="124"/>
    </location>
</feature>
<name>A0A7E4VCX4_PANRE</name>
<dbReference type="WBParaSite" id="Pan_g19503.t1">
    <property type="protein sequence ID" value="Pan_g19503.t1"/>
    <property type="gene ID" value="Pan_g19503"/>
</dbReference>
<evidence type="ECO:0000256" key="1">
    <source>
        <dbReference type="SAM" id="Phobius"/>
    </source>
</evidence>
<dbReference type="Proteomes" id="UP000492821">
    <property type="component" value="Unassembled WGS sequence"/>
</dbReference>